<dbReference type="AlphaFoldDB" id="A0A1Y0IU44"/>
<evidence type="ECO:0000313" key="2">
    <source>
        <dbReference type="Proteomes" id="UP000195437"/>
    </source>
</evidence>
<dbReference type="SUPFAM" id="SSF55874">
    <property type="entry name" value="ATPase domain of HSP90 chaperone/DNA topoisomerase II/histidine kinase"/>
    <property type="match status" value="1"/>
</dbReference>
<keyword evidence="2" id="KW-1185">Reference proteome</keyword>
<sequence>MCLLTRGFIIVNQDFEIVDPSAESIVESLRAIGYQLETAIADIIDNSLAVNSRVIKIDFYWKGTDSYVRVEDDGTGMTEDELVRAMRLGSKSPLDERSKSDLGRFGMGLKTASFSQCRRLSVRSRTRDSSESIRCWDLDLIQKKKKWTLLKSPFNHLSEKRLGNIPTGGSGTIVLWEIIDRFIDKKSTDERSYNAFLRQVERVEKHIGMVFHRYLSRPNPVKILLNGRRVVPWDPFLTKEPATQELSPETYADGTSVVTIQPYVLPHHSKISREVYEYAEGTNGWNDHQGFYIYRNQRLLVAGSWFNLFRKEDAYKLARIKVDITSDSDFIWNIDVKKAFAKPPEGLVEELKRVGRLTRVKSHKVYYHRGTKVTANSSQRTFVWQQIKRHGQSFYKINREHPIINSIIGSDDKKRKVLDSFLSLIEETLPSNLVMFSPDNDSGDSNEIEIDESRIVEVRKLLQTVVLALKSSGNTSSTIRHQVMKMEPFYRFPELISEILGGHDSDE</sequence>
<dbReference type="KEGG" id="tum:CBW65_22605"/>
<dbReference type="Pfam" id="PF13589">
    <property type="entry name" value="HATPase_c_3"/>
    <property type="match status" value="1"/>
</dbReference>
<proteinExistence type="predicted"/>
<dbReference type="Proteomes" id="UP000195437">
    <property type="component" value="Chromosome"/>
</dbReference>
<evidence type="ECO:0000313" key="1">
    <source>
        <dbReference type="EMBL" id="ARU63479.1"/>
    </source>
</evidence>
<gene>
    <name evidence="1" type="ORF">CBW65_22605</name>
</gene>
<accession>A0A1Y0IU44</accession>
<name>A0A1Y0IU44_9BACL</name>
<dbReference type="Gene3D" id="3.30.565.10">
    <property type="entry name" value="Histidine kinase-like ATPase, C-terminal domain"/>
    <property type="match status" value="1"/>
</dbReference>
<dbReference type="EMBL" id="CP021434">
    <property type="protein sequence ID" value="ARU63479.1"/>
    <property type="molecule type" value="Genomic_DNA"/>
</dbReference>
<protein>
    <recommendedName>
        <fullName evidence="3">ATP-binding protein</fullName>
    </recommendedName>
</protein>
<dbReference type="InterPro" id="IPR036890">
    <property type="entry name" value="HATPase_C_sf"/>
</dbReference>
<evidence type="ECO:0008006" key="3">
    <source>
        <dbReference type="Google" id="ProtNLM"/>
    </source>
</evidence>
<organism evidence="1 2">
    <name type="scientific">Tumebacillus avium</name>
    <dbReference type="NCBI Taxonomy" id="1903704"/>
    <lineage>
        <taxon>Bacteria</taxon>
        <taxon>Bacillati</taxon>
        <taxon>Bacillota</taxon>
        <taxon>Bacilli</taxon>
        <taxon>Bacillales</taxon>
        <taxon>Alicyclobacillaceae</taxon>
        <taxon>Tumebacillus</taxon>
    </lineage>
</organism>
<reference evidence="2" key="1">
    <citation type="submission" date="2017-05" db="EMBL/GenBank/DDBJ databases">
        <authorList>
            <person name="Sung H."/>
        </authorList>
    </citation>
    <scope>NUCLEOTIDE SEQUENCE [LARGE SCALE GENOMIC DNA]</scope>
    <source>
        <strain evidence="2">AR23208</strain>
    </source>
</reference>